<keyword evidence="10" id="KW-1185">Reference proteome</keyword>
<proteinExistence type="predicted"/>
<keyword evidence="4 9" id="KW-0560">Oxidoreductase</keyword>
<feature type="region of interest" description="Disordered" evidence="7">
    <location>
        <begin position="439"/>
        <end position="459"/>
    </location>
</feature>
<gene>
    <name evidence="9" type="primary">cobG</name>
    <name evidence="9" type="ORF">ACFP4F_19815</name>
</gene>
<dbReference type="InterPro" id="IPR036136">
    <property type="entry name" value="Nit/Sulf_reduc_fer-like_dom_sf"/>
</dbReference>
<feature type="domain" description="Nitrite/Sulfite reductase ferredoxin-like" evidence="8">
    <location>
        <begin position="40"/>
        <end position="86"/>
    </location>
</feature>
<evidence type="ECO:0000256" key="6">
    <source>
        <dbReference type="ARBA" id="ARBA00023014"/>
    </source>
</evidence>
<dbReference type="PANTHER" id="PTHR32439">
    <property type="entry name" value="FERREDOXIN--NITRITE REDUCTASE, CHLOROPLASTIC"/>
    <property type="match status" value="1"/>
</dbReference>
<dbReference type="NCBIfam" id="TIGR02435">
    <property type="entry name" value="CobG"/>
    <property type="match status" value="1"/>
</dbReference>
<dbReference type="EC" id="1.14.13.83" evidence="9"/>
<keyword evidence="1" id="KW-0004">4Fe-4S</keyword>
<dbReference type="Gene3D" id="3.90.480.10">
    <property type="entry name" value="Sulfite Reductase Hemoprotein,Domain 2"/>
    <property type="match status" value="1"/>
</dbReference>
<dbReference type="Gene3D" id="3.30.413.10">
    <property type="entry name" value="Sulfite Reductase Hemoprotein, domain 1"/>
    <property type="match status" value="1"/>
</dbReference>
<dbReference type="Proteomes" id="UP001596139">
    <property type="component" value="Unassembled WGS sequence"/>
</dbReference>
<evidence type="ECO:0000313" key="10">
    <source>
        <dbReference type="Proteomes" id="UP001596139"/>
    </source>
</evidence>
<dbReference type="SUPFAM" id="SSF56014">
    <property type="entry name" value="Nitrite and sulphite reductase 4Fe-4S domain-like"/>
    <property type="match status" value="1"/>
</dbReference>
<dbReference type="SUPFAM" id="SSF55124">
    <property type="entry name" value="Nitrite/Sulfite reductase N-terminal domain-like"/>
    <property type="match status" value="2"/>
</dbReference>
<name>A0ABW1MN11_9ACTN</name>
<sequence>MLAAMPTATNPPPRDEPPISVRLDACPGTLRLHMADDGALARVRVPGGVLTAAQAAALADAAVRLGDGALHLTSRGNVQLRGLDGDCGAALAGLLDAAGLLPSYRHERVRNIVASPLSGLDGAGHGDVRPWLGALDGLLCASEAATALSGRFLFALDDGRGDVASLGADVTLIASGAAGAASGDAASGPVEGAASSSAASGPVEGAASGGAVLHIGGAGGALRVRGTDAPRAALVAAEVFLDTAAESRSRAWRVSDLPDGTEELVRETARRLDAAGIGCTYAAGTSLPTGAAPAPGVVSGPDGHRALSVLAPLGTLTAAQWRLLAEVARADGAGEVRLTPWRGVVVPGLDHAAADARLGDLAAAGLITDPASPWHGVGACIGRPGCAKSLADVRADAATALGTGGGLPVYWSGCARRCGHPQGDWVDVVAEQDGYRVSVRGTSPEGPPPATVTEPTPPTAPAALAAAVASARTATACTHTPLTQ</sequence>
<dbReference type="PANTHER" id="PTHR32439:SF9">
    <property type="entry name" value="BLR3264 PROTEIN"/>
    <property type="match status" value="1"/>
</dbReference>
<comment type="caution">
    <text evidence="9">The sequence shown here is derived from an EMBL/GenBank/DDBJ whole genome shotgun (WGS) entry which is preliminary data.</text>
</comment>
<evidence type="ECO:0000256" key="1">
    <source>
        <dbReference type="ARBA" id="ARBA00022485"/>
    </source>
</evidence>
<evidence type="ECO:0000256" key="3">
    <source>
        <dbReference type="ARBA" id="ARBA00022723"/>
    </source>
</evidence>
<feature type="domain" description="Nitrite/Sulfite reductase ferredoxin-like" evidence="8">
    <location>
        <begin position="302"/>
        <end position="363"/>
    </location>
</feature>
<dbReference type="InterPro" id="IPR045854">
    <property type="entry name" value="NO2/SO3_Rdtase_4Fe4S_sf"/>
</dbReference>
<dbReference type="GO" id="GO:0043818">
    <property type="term" value="F:precorrin-3B synthase activity"/>
    <property type="evidence" value="ECO:0007669"/>
    <property type="project" value="UniProtKB-EC"/>
</dbReference>
<dbReference type="InterPro" id="IPR005117">
    <property type="entry name" value="NiRdtase/SiRdtase_haem-b_fer"/>
</dbReference>
<evidence type="ECO:0000256" key="7">
    <source>
        <dbReference type="SAM" id="MobiDB-lite"/>
    </source>
</evidence>
<dbReference type="EMBL" id="JBHSPX010000006">
    <property type="protein sequence ID" value="MFC6064781.1"/>
    <property type="molecule type" value="Genomic_DNA"/>
</dbReference>
<evidence type="ECO:0000313" key="9">
    <source>
        <dbReference type="EMBL" id="MFC6064781.1"/>
    </source>
</evidence>
<accession>A0ABW1MN11</accession>
<evidence type="ECO:0000256" key="4">
    <source>
        <dbReference type="ARBA" id="ARBA00023002"/>
    </source>
</evidence>
<dbReference type="InterPro" id="IPR051329">
    <property type="entry name" value="NIR_SIR_4Fe-4S"/>
</dbReference>
<keyword evidence="3" id="KW-0479">Metal-binding</keyword>
<evidence type="ECO:0000256" key="2">
    <source>
        <dbReference type="ARBA" id="ARBA00022617"/>
    </source>
</evidence>
<feature type="compositionally biased region" description="Pro residues" evidence="7">
    <location>
        <begin position="445"/>
        <end position="459"/>
    </location>
</feature>
<organism evidence="9 10">
    <name type="scientific">Streptomyces ochraceiscleroticus</name>
    <dbReference type="NCBI Taxonomy" id="47761"/>
    <lineage>
        <taxon>Bacteria</taxon>
        <taxon>Bacillati</taxon>
        <taxon>Actinomycetota</taxon>
        <taxon>Actinomycetes</taxon>
        <taxon>Kitasatosporales</taxon>
        <taxon>Streptomycetaceae</taxon>
        <taxon>Streptomyces</taxon>
    </lineage>
</organism>
<keyword evidence="6" id="KW-0411">Iron-sulfur</keyword>
<protein>
    <submittedName>
        <fullName evidence="9">Precorrin-3B synthase</fullName>
        <ecNumber evidence="9">1.14.13.83</ecNumber>
    </submittedName>
</protein>
<keyword evidence="5" id="KW-0408">Iron</keyword>
<keyword evidence="2" id="KW-0349">Heme</keyword>
<dbReference type="RefSeq" id="WP_037800586.1">
    <property type="nucleotide sequence ID" value="NZ_JBHSPX010000006.1"/>
</dbReference>
<dbReference type="Pfam" id="PF03460">
    <property type="entry name" value="NIR_SIR_ferr"/>
    <property type="match status" value="2"/>
</dbReference>
<dbReference type="InterPro" id="IPR012798">
    <property type="entry name" value="Cbl_synth_CobG-like"/>
</dbReference>
<reference evidence="10" key="1">
    <citation type="journal article" date="2019" name="Int. J. Syst. Evol. Microbiol.">
        <title>The Global Catalogue of Microorganisms (GCM) 10K type strain sequencing project: providing services to taxonomists for standard genome sequencing and annotation.</title>
        <authorList>
            <consortium name="The Broad Institute Genomics Platform"/>
            <consortium name="The Broad Institute Genome Sequencing Center for Infectious Disease"/>
            <person name="Wu L."/>
            <person name="Ma J."/>
        </authorList>
    </citation>
    <scope>NUCLEOTIDE SEQUENCE [LARGE SCALE GENOMIC DNA]</scope>
    <source>
        <strain evidence="10">CGMCC 1.15180</strain>
    </source>
</reference>
<evidence type="ECO:0000259" key="8">
    <source>
        <dbReference type="Pfam" id="PF03460"/>
    </source>
</evidence>
<evidence type="ECO:0000256" key="5">
    <source>
        <dbReference type="ARBA" id="ARBA00023004"/>
    </source>
</evidence>